<organism evidence="1 2">
    <name type="scientific">Candidatus Magnetobacterium bavaricum</name>
    <dbReference type="NCBI Taxonomy" id="29290"/>
    <lineage>
        <taxon>Bacteria</taxon>
        <taxon>Pseudomonadati</taxon>
        <taxon>Nitrospirota</taxon>
        <taxon>Thermodesulfovibrionia</taxon>
        <taxon>Thermodesulfovibrionales</taxon>
        <taxon>Candidatus Magnetobacteriaceae</taxon>
        <taxon>Candidatus Magnetobacterium</taxon>
    </lineage>
</organism>
<gene>
    <name evidence="1" type="ORF">MBAV_003579</name>
</gene>
<sequence length="78" mass="9062">MLFVTAYVFYVLTSSFFISSKYLPKVSPDLMNAPRRKRRGIEPEEINETLLTLITIVRCQSNWGSPAEIVIFNVWTFD</sequence>
<reference evidence="1 2" key="1">
    <citation type="submission" date="2015-02" db="EMBL/GenBank/DDBJ databases">
        <title>Single-cell genomics of uncultivated deep-branching MTB reveals a conserved set of magnetosome genes.</title>
        <authorList>
            <person name="Kolinko S."/>
            <person name="Richter M."/>
            <person name="Glockner F.O."/>
            <person name="Brachmann A."/>
            <person name="Schuler D."/>
        </authorList>
    </citation>
    <scope>NUCLEOTIDE SEQUENCE [LARGE SCALE GENOMIC DNA]</scope>
    <source>
        <strain evidence="1">TM-1</strain>
    </source>
</reference>
<evidence type="ECO:0000313" key="1">
    <source>
        <dbReference type="EMBL" id="KJU84222.1"/>
    </source>
</evidence>
<dbReference type="Proteomes" id="UP000033423">
    <property type="component" value="Unassembled WGS sequence"/>
</dbReference>
<name>A0A0F3GQW8_9BACT</name>
<dbReference type="EMBL" id="LACI01001565">
    <property type="protein sequence ID" value="KJU84222.1"/>
    <property type="molecule type" value="Genomic_DNA"/>
</dbReference>
<accession>A0A0F3GQW8</accession>
<evidence type="ECO:0000313" key="2">
    <source>
        <dbReference type="Proteomes" id="UP000033423"/>
    </source>
</evidence>
<keyword evidence="2" id="KW-1185">Reference proteome</keyword>
<protein>
    <submittedName>
        <fullName evidence="1">Uncharacterized protein</fullName>
    </submittedName>
</protein>
<proteinExistence type="predicted"/>
<dbReference type="AlphaFoldDB" id="A0A0F3GQW8"/>
<comment type="caution">
    <text evidence="1">The sequence shown here is derived from an EMBL/GenBank/DDBJ whole genome shotgun (WGS) entry which is preliminary data.</text>
</comment>